<evidence type="ECO:0000256" key="1">
    <source>
        <dbReference type="ARBA" id="ARBA00006865"/>
    </source>
</evidence>
<dbReference type="GO" id="GO:0016787">
    <property type="term" value="F:hydrolase activity"/>
    <property type="evidence" value="ECO:0007669"/>
    <property type="project" value="UniProtKB-KW"/>
</dbReference>
<keyword evidence="5" id="KW-0378">Hydrolase</keyword>
<feature type="compositionally biased region" description="Low complexity" evidence="2">
    <location>
        <begin position="103"/>
        <end position="117"/>
    </location>
</feature>
<dbReference type="Gene3D" id="2.60.120.200">
    <property type="match status" value="1"/>
</dbReference>
<comment type="caution">
    <text evidence="5">The sequence shown here is derived from an EMBL/GenBank/DDBJ whole genome shotgun (WGS) entry which is preliminary data.</text>
</comment>
<keyword evidence="3" id="KW-1133">Transmembrane helix</keyword>
<organism evidence="5 6">
    <name type="scientific">Pseudonocardia xinjiangensis</name>
    <dbReference type="NCBI Taxonomy" id="75289"/>
    <lineage>
        <taxon>Bacteria</taxon>
        <taxon>Bacillati</taxon>
        <taxon>Actinomycetota</taxon>
        <taxon>Actinomycetes</taxon>
        <taxon>Pseudonocardiales</taxon>
        <taxon>Pseudonocardiaceae</taxon>
        <taxon>Pseudonocardia</taxon>
    </lineage>
</organism>
<accession>A0ABX1RHX5</accession>
<keyword evidence="6" id="KW-1185">Reference proteome</keyword>
<evidence type="ECO:0000313" key="5">
    <source>
        <dbReference type="EMBL" id="NMH79995.1"/>
    </source>
</evidence>
<feature type="transmembrane region" description="Helical" evidence="3">
    <location>
        <begin position="33"/>
        <end position="53"/>
    </location>
</feature>
<dbReference type="InterPro" id="IPR000757">
    <property type="entry name" value="Beta-glucanase-like"/>
</dbReference>
<keyword evidence="3" id="KW-0472">Membrane</keyword>
<dbReference type="InterPro" id="IPR013320">
    <property type="entry name" value="ConA-like_dom_sf"/>
</dbReference>
<proteinExistence type="inferred from homology"/>
<comment type="similarity">
    <text evidence="1">Belongs to the glycosyl hydrolase 16 family.</text>
</comment>
<dbReference type="RefSeq" id="WP_169398059.1">
    <property type="nucleotide sequence ID" value="NZ_BAAAJH010000001.1"/>
</dbReference>
<evidence type="ECO:0000259" key="4">
    <source>
        <dbReference type="PROSITE" id="PS51762"/>
    </source>
</evidence>
<dbReference type="PROSITE" id="PS51762">
    <property type="entry name" value="GH16_2"/>
    <property type="match status" value="1"/>
</dbReference>
<feature type="domain" description="GH16" evidence="4">
    <location>
        <begin position="136"/>
        <end position="338"/>
    </location>
</feature>
<reference evidence="5 6" key="1">
    <citation type="submission" date="2020-04" db="EMBL/GenBank/DDBJ databases">
        <authorList>
            <person name="Klaysubun C."/>
            <person name="Duangmal K."/>
            <person name="Lipun K."/>
        </authorList>
    </citation>
    <scope>NUCLEOTIDE SEQUENCE [LARGE SCALE GENOMIC DNA]</scope>
    <source>
        <strain evidence="5 6">JCM 11839</strain>
    </source>
</reference>
<dbReference type="PANTHER" id="PTHR10963">
    <property type="entry name" value="GLYCOSYL HYDROLASE-RELATED"/>
    <property type="match status" value="1"/>
</dbReference>
<evidence type="ECO:0000256" key="2">
    <source>
        <dbReference type="SAM" id="MobiDB-lite"/>
    </source>
</evidence>
<sequence length="338" mass="36426">MTQGRRHRRRAGENVDAVVTTDPLPQRSLTRRLAPLAIGATVMLVATTVATVLRPADDTSLAAPELSTVIVADPTTALAVPTDALPIPTTSNAPESTKDAPASKEASSSTTKSTQKKPAPPPPVVKAVGDGKQAAQRLGWTPVGGDEFNGGMSSKWGVYEGAGNGGNGTRSEKQVSVENGSLVIRGDSKGNSGGMAWSDGQRFGKWEMRAKFPAGDSQYHPVLILWPSDHEWPEGGEIDFAETTSASDDVSFFLHYSASNQQKSATKKLDITQWHNYAVEWVDGRITGYIDGEKWFESTDSKTMPPGKMHATIQLDYFPDGGTPKQSEMLVDYMRIYK</sequence>
<dbReference type="Proteomes" id="UP001296706">
    <property type="component" value="Unassembled WGS sequence"/>
</dbReference>
<dbReference type="CDD" id="cd00413">
    <property type="entry name" value="Glyco_hydrolase_16"/>
    <property type="match status" value="1"/>
</dbReference>
<dbReference type="InterPro" id="IPR050546">
    <property type="entry name" value="Glycosyl_Hydrlase_16"/>
</dbReference>
<keyword evidence="3" id="KW-0812">Transmembrane</keyword>
<dbReference type="SUPFAM" id="SSF49899">
    <property type="entry name" value="Concanavalin A-like lectins/glucanases"/>
    <property type="match status" value="1"/>
</dbReference>
<dbReference type="Pfam" id="PF00722">
    <property type="entry name" value="Glyco_hydro_16"/>
    <property type="match status" value="1"/>
</dbReference>
<dbReference type="EMBL" id="JAAXKY010000085">
    <property type="protein sequence ID" value="NMH79995.1"/>
    <property type="molecule type" value="Genomic_DNA"/>
</dbReference>
<protein>
    <submittedName>
        <fullName evidence="5">Glycoside hydrolase family 16 protein</fullName>
    </submittedName>
</protein>
<evidence type="ECO:0000256" key="3">
    <source>
        <dbReference type="SAM" id="Phobius"/>
    </source>
</evidence>
<evidence type="ECO:0000313" key="6">
    <source>
        <dbReference type="Proteomes" id="UP001296706"/>
    </source>
</evidence>
<dbReference type="PANTHER" id="PTHR10963:SF55">
    <property type="entry name" value="GLYCOSIDE HYDROLASE FAMILY 16 PROTEIN"/>
    <property type="match status" value="1"/>
</dbReference>
<name>A0ABX1RHX5_9PSEU</name>
<feature type="region of interest" description="Disordered" evidence="2">
    <location>
        <begin position="82"/>
        <end position="133"/>
    </location>
</feature>
<gene>
    <name evidence="5" type="ORF">HF577_23235</name>
</gene>